<dbReference type="OrthoDB" id="36362at2157"/>
<organism evidence="1 2">
    <name type="scientific">Natronococcus pandeyae</name>
    <dbReference type="NCBI Taxonomy" id="2055836"/>
    <lineage>
        <taxon>Archaea</taxon>
        <taxon>Methanobacteriati</taxon>
        <taxon>Methanobacteriota</taxon>
        <taxon>Stenosarchaea group</taxon>
        <taxon>Halobacteria</taxon>
        <taxon>Halobacteriales</taxon>
        <taxon>Natrialbaceae</taxon>
        <taxon>Natronococcus</taxon>
    </lineage>
</organism>
<dbReference type="InterPro" id="IPR012341">
    <property type="entry name" value="6hp_glycosidase-like_sf"/>
</dbReference>
<reference evidence="1" key="1">
    <citation type="submission" date="2017-11" db="EMBL/GenBank/DDBJ databases">
        <authorList>
            <person name="Kajale S.C."/>
            <person name="Sharma A."/>
        </authorList>
    </citation>
    <scope>NUCLEOTIDE SEQUENCE</scope>
    <source>
        <strain evidence="1">LS1_42</strain>
    </source>
</reference>
<accession>A0A8J8TQV8</accession>
<dbReference type="Proteomes" id="UP000766904">
    <property type="component" value="Unassembled WGS sequence"/>
</dbReference>
<proteinExistence type="predicted"/>
<evidence type="ECO:0000313" key="1">
    <source>
        <dbReference type="EMBL" id="TYL37300.1"/>
    </source>
</evidence>
<dbReference type="AlphaFoldDB" id="A0A8J8TQV8"/>
<evidence type="ECO:0000313" key="2">
    <source>
        <dbReference type="Proteomes" id="UP000766904"/>
    </source>
</evidence>
<dbReference type="EMBL" id="PHNJ01000011">
    <property type="protein sequence ID" value="TYL37300.1"/>
    <property type="molecule type" value="Genomic_DNA"/>
</dbReference>
<keyword evidence="2" id="KW-1185">Reference proteome</keyword>
<dbReference type="GO" id="GO:0005975">
    <property type="term" value="P:carbohydrate metabolic process"/>
    <property type="evidence" value="ECO:0007669"/>
    <property type="project" value="InterPro"/>
</dbReference>
<protein>
    <submittedName>
        <fullName evidence="1">Glucoamylase</fullName>
    </submittedName>
</protein>
<gene>
    <name evidence="1" type="ORF">CV102_18435</name>
</gene>
<name>A0A8J8TQV8_9EURY</name>
<dbReference type="InterPro" id="IPR008928">
    <property type="entry name" value="6-hairpin_glycosidase_sf"/>
</dbReference>
<comment type="caution">
    <text evidence="1">The sequence shown here is derived from an EMBL/GenBank/DDBJ whole genome shotgun (WGS) entry which is preliminary data.</text>
</comment>
<dbReference type="SUPFAM" id="SSF48208">
    <property type="entry name" value="Six-hairpin glycosidases"/>
    <property type="match status" value="1"/>
</dbReference>
<dbReference type="Gene3D" id="1.50.10.10">
    <property type="match status" value="1"/>
</dbReference>
<sequence>MAAPSFHLDVLDELTFDAETDGAVPLASLPDNRYPYVYPRDVASITRAWLAATDAGVRPAACRDHIVAAARFFTAVQADGWWYQRYALDGTDTSIYQQEDNVAHGIRILAHAIQAEAACGDLAGSGGALDGAFLETLVARIGDAVAVLREECYDANAHLLESTTSIHEGRIESGYTLWVNCAALAALGQAADALERVAAADAVAIDAAAAVRDRIDAFRTLLEGGVERSFAVDGMPVPRRYTPDGERDERPDITLFAPSYFGLEELFGDHAARAATRAAHSLEDPRLGGLQRFRGFYRDFDVHQHGGNGPWMQYTAWHAQFRFDRGEHERGDEVLATITQHADADGSIPEHLSTRERFEQFLEREWDTGLDYEKEFDDEALRDVPQDRIVEELGHMQQAYDEMAAALEEREVISFAEPLAWCHAEFLVALLRREQSG</sequence>